<dbReference type="InterPro" id="IPR057244">
    <property type="entry name" value="GAIN_B"/>
</dbReference>
<dbReference type="Gene3D" id="1.20.1070.10">
    <property type="entry name" value="Rhodopsin 7-helix transmembrane proteins"/>
    <property type="match status" value="1"/>
</dbReference>
<dbReference type="VEuPathDB" id="VectorBase:BGLB031860"/>
<dbReference type="EnsemblMetazoa" id="BGLB031860-RA">
    <property type="protein sequence ID" value="BGLB031860-PA"/>
    <property type="gene ID" value="BGLB031860"/>
</dbReference>
<dbReference type="InterPro" id="IPR000203">
    <property type="entry name" value="GPS"/>
</dbReference>
<evidence type="ECO:0000256" key="3">
    <source>
        <dbReference type="ARBA" id="ARBA00022989"/>
    </source>
</evidence>
<dbReference type="AlphaFoldDB" id="A0A2C9LJY6"/>
<dbReference type="Proteomes" id="UP000076420">
    <property type="component" value="Unassembled WGS sequence"/>
</dbReference>
<keyword evidence="3 6" id="KW-1133">Transmembrane helix</keyword>
<dbReference type="Pfam" id="PF01825">
    <property type="entry name" value="GPS"/>
    <property type="match status" value="1"/>
</dbReference>
<dbReference type="GO" id="GO:0005886">
    <property type="term" value="C:plasma membrane"/>
    <property type="evidence" value="ECO:0007669"/>
    <property type="project" value="TreeGrafter"/>
</dbReference>
<dbReference type="PROSITE" id="PS50221">
    <property type="entry name" value="GAIN_B"/>
    <property type="match status" value="1"/>
</dbReference>
<keyword evidence="5" id="KW-1015">Disulfide bond</keyword>
<comment type="subcellular location">
    <subcellularLocation>
        <location evidence="1">Membrane</location>
    </subcellularLocation>
</comment>
<dbReference type="Gene3D" id="2.60.220.50">
    <property type="match status" value="1"/>
</dbReference>
<dbReference type="VEuPathDB" id="VectorBase:BGLAX_044576"/>
<evidence type="ECO:0000256" key="6">
    <source>
        <dbReference type="SAM" id="Phobius"/>
    </source>
</evidence>
<reference evidence="8" key="1">
    <citation type="submission" date="2020-05" db="UniProtKB">
        <authorList>
            <consortium name="EnsemblMetazoa"/>
        </authorList>
    </citation>
    <scope>IDENTIFICATION</scope>
    <source>
        <strain evidence="8">BB02</strain>
    </source>
</reference>
<dbReference type="PANTHER" id="PTHR12011:SF347">
    <property type="entry name" value="FI21270P1-RELATED"/>
    <property type="match status" value="1"/>
</dbReference>
<accession>A0A2C9LJY6</accession>
<dbReference type="InterPro" id="IPR046338">
    <property type="entry name" value="GAIN_dom_sf"/>
</dbReference>
<protein>
    <recommendedName>
        <fullName evidence="7">GAIN-B domain-containing protein</fullName>
    </recommendedName>
</protein>
<proteinExistence type="predicted"/>
<evidence type="ECO:0000259" key="7">
    <source>
        <dbReference type="PROSITE" id="PS50221"/>
    </source>
</evidence>
<evidence type="ECO:0000256" key="4">
    <source>
        <dbReference type="ARBA" id="ARBA00023136"/>
    </source>
</evidence>
<keyword evidence="4 6" id="KW-0472">Membrane</keyword>
<sequence>MQDNMTDTPDEDYDTINSIVTSLESVVFTLRSNQTNDFVSVKKSIGVKIGTISQDVQFPTSNRSVSNLFDNWIRETKNTIVLSKDSFDDLAEITSYSILVIKRQESSEPQLSRTNTSRTISALKIVSDIIAVSVDADQGITLKSPLTLTFGVSNLTQLESHVTPACVYLDTSVSGHVTWSRKGCLTESFTDDQIICKCNHLTSFAVLMGPKQLAEHQALTALTITGCSVSIVCLIITIIVYLYLWRYVLYNTVTQLYFWGFREST</sequence>
<organism evidence="8 9">
    <name type="scientific">Biomphalaria glabrata</name>
    <name type="common">Bloodfluke planorb</name>
    <name type="synonym">Freshwater snail</name>
    <dbReference type="NCBI Taxonomy" id="6526"/>
    <lineage>
        <taxon>Eukaryota</taxon>
        <taxon>Metazoa</taxon>
        <taxon>Spiralia</taxon>
        <taxon>Lophotrochozoa</taxon>
        <taxon>Mollusca</taxon>
        <taxon>Gastropoda</taxon>
        <taxon>Heterobranchia</taxon>
        <taxon>Euthyneura</taxon>
        <taxon>Panpulmonata</taxon>
        <taxon>Hygrophila</taxon>
        <taxon>Lymnaeoidea</taxon>
        <taxon>Planorbidae</taxon>
        <taxon>Biomphalaria</taxon>
    </lineage>
</organism>
<dbReference type="PANTHER" id="PTHR12011">
    <property type="entry name" value="ADHESION G-PROTEIN COUPLED RECEPTOR"/>
    <property type="match status" value="1"/>
</dbReference>
<dbReference type="KEGG" id="bgt:106066780"/>
<evidence type="ECO:0000256" key="1">
    <source>
        <dbReference type="ARBA" id="ARBA00004370"/>
    </source>
</evidence>
<evidence type="ECO:0000256" key="2">
    <source>
        <dbReference type="ARBA" id="ARBA00022692"/>
    </source>
</evidence>
<name>A0A2C9LJY6_BIOGL</name>
<evidence type="ECO:0000313" key="9">
    <source>
        <dbReference type="Proteomes" id="UP000076420"/>
    </source>
</evidence>
<dbReference type="OrthoDB" id="1100386at2759"/>
<evidence type="ECO:0000256" key="5">
    <source>
        <dbReference type="ARBA" id="ARBA00023157"/>
    </source>
</evidence>
<keyword evidence="2 6" id="KW-0812">Transmembrane</keyword>
<evidence type="ECO:0000313" key="8">
    <source>
        <dbReference type="EnsemblMetazoa" id="BGLB031860-PA"/>
    </source>
</evidence>
<dbReference type="STRING" id="6526.A0A2C9LJY6"/>
<feature type="domain" description="GAIN-B" evidence="7">
    <location>
        <begin position="59"/>
        <end position="214"/>
    </location>
</feature>
<gene>
    <name evidence="8" type="primary">106066780</name>
</gene>
<feature type="transmembrane region" description="Helical" evidence="6">
    <location>
        <begin position="218"/>
        <end position="244"/>
    </location>
</feature>
<dbReference type="SMART" id="SM00303">
    <property type="entry name" value="GPS"/>
    <property type="match status" value="1"/>
</dbReference>